<keyword evidence="4" id="KW-0812">Transmembrane</keyword>
<proteinExistence type="predicted"/>
<feature type="transmembrane region" description="Helical" evidence="4">
    <location>
        <begin position="137"/>
        <end position="159"/>
    </location>
</feature>
<feature type="transmembrane region" description="Helical" evidence="4">
    <location>
        <begin position="69"/>
        <end position="91"/>
    </location>
</feature>
<dbReference type="Proteomes" id="UP001499854">
    <property type="component" value="Unassembled WGS sequence"/>
</dbReference>
<keyword evidence="7" id="KW-1185">Reference proteome</keyword>
<evidence type="ECO:0000259" key="5">
    <source>
        <dbReference type="Pfam" id="PF07730"/>
    </source>
</evidence>
<dbReference type="EMBL" id="BAAAQM010000010">
    <property type="protein sequence ID" value="GAA1965284.1"/>
    <property type="molecule type" value="Genomic_DNA"/>
</dbReference>
<evidence type="ECO:0000313" key="7">
    <source>
        <dbReference type="Proteomes" id="UP001499854"/>
    </source>
</evidence>
<dbReference type="RefSeq" id="WP_344656994.1">
    <property type="nucleotide sequence ID" value="NZ_BAAAQM010000010.1"/>
</dbReference>
<sequence length="625" mass="66540">MEDARDDTGDLRLGFVRGMLWGKILLTVAVQTVLVWQLRLPASAAYATTLPFIPLLLLLAGPRHGARRAVLVSAVALGCLVPFPILGWRWILLTPLAVCALIAFRSAAAWCSFTVVIAGTFAAGIGAGLDLGAAMNVAAGSASLALVIFGVDALAVAIARLHATRSEVTREHLAAERRRLDEGLRAAVGSRLQDLCDLLSPDAGDLFEPSDARSARIAAAAEHARQVLATIRSTAGGHRRAAPPETTISSPFLARMTLIILYALEVQYCFVADLDDFHRPWAAAAVGVWTTGVGVLLLAEQLSSRRMASAASMLVIPLFLFGPTVGEVGRSIVFLPFFAGVALVRMQRPYSWIVAVLATVSFTVATLIAFLWTGQVHGMPQLVGNLVFFAGHSWATYSLLRLAELVKLQHRTRADLVRDAIVRERTQVARDLHDVLSFSLSAIALKADLCLRLLAVGSDTADRHLAELAGLARRARAELGVLVDHRRIALRLDEELATAQAMLTWSGTHVTISVDDLGTASETGNALAGVLREAVTNVVRHSRARTCSIAVVRTPDAIRLRVVNDGVHLPANAAGRQAGSGLLGMAERTGGRLAARPLPHGRYELIAEFGLDAGVVSSADPLAAA</sequence>
<dbReference type="InterPro" id="IPR050482">
    <property type="entry name" value="Sensor_HK_TwoCompSys"/>
</dbReference>
<evidence type="ECO:0000256" key="1">
    <source>
        <dbReference type="ARBA" id="ARBA00022679"/>
    </source>
</evidence>
<comment type="caution">
    <text evidence="6">The sequence shown here is derived from an EMBL/GenBank/DDBJ whole genome shotgun (WGS) entry which is preliminary data.</text>
</comment>
<dbReference type="InterPro" id="IPR036890">
    <property type="entry name" value="HATPase_C_sf"/>
</dbReference>
<dbReference type="SUPFAM" id="SSF55874">
    <property type="entry name" value="ATPase domain of HSP90 chaperone/DNA topoisomerase II/histidine kinase"/>
    <property type="match status" value="1"/>
</dbReference>
<feature type="domain" description="Signal transduction histidine kinase subgroup 3 dimerisation and phosphoacceptor" evidence="5">
    <location>
        <begin position="424"/>
        <end position="485"/>
    </location>
</feature>
<feature type="transmembrane region" description="Helical" evidence="4">
    <location>
        <begin position="281"/>
        <end position="299"/>
    </location>
</feature>
<reference evidence="6 7" key="1">
    <citation type="journal article" date="2019" name="Int. J. Syst. Evol. Microbiol.">
        <title>The Global Catalogue of Microorganisms (GCM) 10K type strain sequencing project: providing services to taxonomists for standard genome sequencing and annotation.</title>
        <authorList>
            <consortium name="The Broad Institute Genomics Platform"/>
            <consortium name="The Broad Institute Genome Sequencing Center for Infectious Disease"/>
            <person name="Wu L."/>
            <person name="Ma J."/>
        </authorList>
    </citation>
    <scope>NUCLEOTIDE SEQUENCE [LARGE SCALE GENOMIC DNA]</scope>
    <source>
        <strain evidence="6 7">JCM 16013</strain>
    </source>
</reference>
<dbReference type="PANTHER" id="PTHR24421:SF63">
    <property type="entry name" value="SENSOR HISTIDINE KINASE DESK"/>
    <property type="match status" value="1"/>
</dbReference>
<feature type="transmembrane region" description="Helical" evidence="4">
    <location>
        <begin position="44"/>
        <end position="62"/>
    </location>
</feature>
<dbReference type="Gene3D" id="1.20.5.1930">
    <property type="match status" value="1"/>
</dbReference>
<dbReference type="CDD" id="cd16917">
    <property type="entry name" value="HATPase_UhpB-NarQ-NarX-like"/>
    <property type="match status" value="1"/>
</dbReference>
<feature type="transmembrane region" description="Helical" evidence="4">
    <location>
        <begin position="352"/>
        <end position="372"/>
    </location>
</feature>
<keyword evidence="2" id="KW-0418">Kinase</keyword>
<evidence type="ECO:0000256" key="2">
    <source>
        <dbReference type="ARBA" id="ARBA00022777"/>
    </source>
</evidence>
<evidence type="ECO:0000313" key="6">
    <source>
        <dbReference type="EMBL" id="GAA1965284.1"/>
    </source>
</evidence>
<name>A0ABN2R992_9ACTN</name>
<keyword evidence="4" id="KW-1133">Transmembrane helix</keyword>
<dbReference type="PANTHER" id="PTHR24421">
    <property type="entry name" value="NITRATE/NITRITE SENSOR PROTEIN NARX-RELATED"/>
    <property type="match status" value="1"/>
</dbReference>
<keyword evidence="4" id="KW-0472">Membrane</keyword>
<keyword evidence="3" id="KW-0902">Two-component regulatory system</keyword>
<protein>
    <recommendedName>
        <fullName evidence="5">Signal transduction histidine kinase subgroup 3 dimerisation and phosphoacceptor domain-containing protein</fullName>
    </recommendedName>
</protein>
<dbReference type="Pfam" id="PF07730">
    <property type="entry name" value="HisKA_3"/>
    <property type="match status" value="1"/>
</dbReference>
<evidence type="ECO:0000256" key="4">
    <source>
        <dbReference type="SAM" id="Phobius"/>
    </source>
</evidence>
<gene>
    <name evidence="6" type="ORF">GCM10009838_23520</name>
</gene>
<keyword evidence="1" id="KW-0808">Transferase</keyword>
<dbReference type="Gene3D" id="3.30.565.10">
    <property type="entry name" value="Histidine kinase-like ATPase, C-terminal domain"/>
    <property type="match status" value="1"/>
</dbReference>
<evidence type="ECO:0000256" key="3">
    <source>
        <dbReference type="ARBA" id="ARBA00023012"/>
    </source>
</evidence>
<feature type="transmembrane region" description="Helical" evidence="4">
    <location>
        <begin position="20"/>
        <end position="38"/>
    </location>
</feature>
<accession>A0ABN2R992</accession>
<dbReference type="InterPro" id="IPR011712">
    <property type="entry name" value="Sig_transdc_His_kin_sub3_dim/P"/>
</dbReference>
<feature type="transmembrane region" description="Helical" evidence="4">
    <location>
        <begin position="103"/>
        <end position="125"/>
    </location>
</feature>
<organism evidence="6 7">
    <name type="scientific">Catenulispora subtropica</name>
    <dbReference type="NCBI Taxonomy" id="450798"/>
    <lineage>
        <taxon>Bacteria</taxon>
        <taxon>Bacillati</taxon>
        <taxon>Actinomycetota</taxon>
        <taxon>Actinomycetes</taxon>
        <taxon>Catenulisporales</taxon>
        <taxon>Catenulisporaceae</taxon>
        <taxon>Catenulispora</taxon>
    </lineage>
</organism>